<reference evidence="1 2" key="1">
    <citation type="submission" date="2020-08" db="EMBL/GenBank/DDBJ databases">
        <title>Genomic Encyclopedia of Type Strains, Phase IV (KMG-IV): sequencing the most valuable type-strain genomes for metagenomic binning, comparative biology and taxonomic classification.</title>
        <authorList>
            <person name="Goeker M."/>
        </authorList>
    </citation>
    <scope>NUCLEOTIDE SEQUENCE [LARGE SCALE GENOMIC DNA]</scope>
    <source>
        <strain evidence="1 2">DSM 26287</strain>
    </source>
</reference>
<protein>
    <submittedName>
        <fullName evidence="1">ABC-type amino acid transport substrate-binding protein</fullName>
    </submittedName>
</protein>
<dbReference type="PANTHER" id="PTHR38834">
    <property type="entry name" value="PERIPLASMIC SUBSTRATE BINDING PROTEIN FAMILY 3"/>
    <property type="match status" value="1"/>
</dbReference>
<proteinExistence type="predicted"/>
<dbReference type="Gene3D" id="3.40.190.10">
    <property type="entry name" value="Periplasmic binding protein-like II"/>
    <property type="match status" value="2"/>
</dbReference>
<evidence type="ECO:0000313" key="1">
    <source>
        <dbReference type="EMBL" id="MBB6543501.1"/>
    </source>
</evidence>
<organism evidence="1 2">
    <name type="scientific">Thalassotalea piscium</name>
    <dbReference type="NCBI Taxonomy" id="1230533"/>
    <lineage>
        <taxon>Bacteria</taxon>
        <taxon>Pseudomonadati</taxon>
        <taxon>Pseudomonadota</taxon>
        <taxon>Gammaproteobacteria</taxon>
        <taxon>Alteromonadales</taxon>
        <taxon>Colwelliaceae</taxon>
        <taxon>Thalassotalea</taxon>
    </lineage>
</organism>
<gene>
    <name evidence="1" type="ORF">HNQ55_002022</name>
</gene>
<dbReference type="PANTHER" id="PTHR38834:SF3">
    <property type="entry name" value="SOLUTE-BINDING PROTEIN FAMILY 3_N-TERMINAL DOMAIN-CONTAINING PROTEIN"/>
    <property type="match status" value="1"/>
</dbReference>
<dbReference type="AlphaFoldDB" id="A0A7X0NHN7"/>
<dbReference type="EMBL" id="JACHHU010000015">
    <property type="protein sequence ID" value="MBB6543501.1"/>
    <property type="molecule type" value="Genomic_DNA"/>
</dbReference>
<comment type="caution">
    <text evidence="1">The sequence shown here is derived from an EMBL/GenBank/DDBJ whole genome shotgun (WGS) entry which is preliminary data.</text>
</comment>
<evidence type="ECO:0000313" key="2">
    <source>
        <dbReference type="Proteomes" id="UP000537141"/>
    </source>
</evidence>
<dbReference type="RefSeq" id="WP_184424289.1">
    <property type="nucleotide sequence ID" value="NZ_AP027362.1"/>
</dbReference>
<dbReference type="SUPFAM" id="SSF53850">
    <property type="entry name" value="Periplasmic binding protein-like II"/>
    <property type="match status" value="1"/>
</dbReference>
<name>A0A7X0NHN7_9GAMM</name>
<dbReference type="Proteomes" id="UP000537141">
    <property type="component" value="Unassembled WGS sequence"/>
</dbReference>
<sequence length="254" mass="29327">MVIFFKWVIIVLGIFCQAQAYQNPLRIVADDRKLLQYPFEGHAKGPSAEILQLLLEEAELEGEIEFMPWSRVYKTALTRPNTLIMTIIRTPARENKFQWITKVSDTVYSFTSKIASVYDYADTLTIAKKRVTAVVRGSSGYNYLIRKGFSEEENLYLVGSVETAIKLLNNNKIDFVFDTPAVFINYYAQKGLNSDDFVKHHFIQETRKSGYIALSNNSDINLLEKLRKSQKIIEKKAEYKQLIKFRPLISESTR</sequence>
<accession>A0A7X0NHN7</accession>
<keyword evidence="2" id="KW-1185">Reference proteome</keyword>